<accession>A0AAV4BFQ5</accession>
<protein>
    <submittedName>
        <fullName evidence="2">Uncharacterized protein</fullName>
    </submittedName>
</protein>
<keyword evidence="1" id="KW-1133">Transmembrane helix</keyword>
<dbReference type="AlphaFoldDB" id="A0AAV4BFQ5"/>
<gene>
    <name evidence="2" type="ORF">PoB_004475200</name>
</gene>
<sequence length="170" mass="18906">MLRAHTKAFTDHSGCESSGPHRNLPGFPTYRHAEGFIYFIIIIGLTILSHSTATIKLSSLSSCWAYGTATLVQLECRNVFCVAQRESNTGFRAPPEDVPADLKVGSLAIVPPAPRYSIDVGGGQIVRLSDERSNDREVNSLPLEPDVIPHIFFWKRRERRGNHFADDNKS</sequence>
<keyword evidence="1" id="KW-0812">Transmembrane</keyword>
<evidence type="ECO:0000313" key="3">
    <source>
        <dbReference type="Proteomes" id="UP000735302"/>
    </source>
</evidence>
<reference evidence="2 3" key="1">
    <citation type="journal article" date="2021" name="Elife">
        <title>Chloroplast acquisition without the gene transfer in kleptoplastic sea slugs, Plakobranchus ocellatus.</title>
        <authorList>
            <person name="Maeda T."/>
            <person name="Takahashi S."/>
            <person name="Yoshida T."/>
            <person name="Shimamura S."/>
            <person name="Takaki Y."/>
            <person name="Nagai Y."/>
            <person name="Toyoda A."/>
            <person name="Suzuki Y."/>
            <person name="Arimoto A."/>
            <person name="Ishii H."/>
            <person name="Satoh N."/>
            <person name="Nishiyama T."/>
            <person name="Hasebe M."/>
            <person name="Maruyama T."/>
            <person name="Minagawa J."/>
            <person name="Obokata J."/>
            <person name="Shigenobu S."/>
        </authorList>
    </citation>
    <scope>NUCLEOTIDE SEQUENCE [LARGE SCALE GENOMIC DNA]</scope>
</reference>
<name>A0AAV4BFQ5_9GAST</name>
<dbReference type="EMBL" id="BLXT01004946">
    <property type="protein sequence ID" value="GFO18247.1"/>
    <property type="molecule type" value="Genomic_DNA"/>
</dbReference>
<proteinExistence type="predicted"/>
<organism evidence="2 3">
    <name type="scientific">Plakobranchus ocellatus</name>
    <dbReference type="NCBI Taxonomy" id="259542"/>
    <lineage>
        <taxon>Eukaryota</taxon>
        <taxon>Metazoa</taxon>
        <taxon>Spiralia</taxon>
        <taxon>Lophotrochozoa</taxon>
        <taxon>Mollusca</taxon>
        <taxon>Gastropoda</taxon>
        <taxon>Heterobranchia</taxon>
        <taxon>Euthyneura</taxon>
        <taxon>Panpulmonata</taxon>
        <taxon>Sacoglossa</taxon>
        <taxon>Placobranchoidea</taxon>
        <taxon>Plakobranchidae</taxon>
        <taxon>Plakobranchus</taxon>
    </lineage>
</organism>
<evidence type="ECO:0000256" key="1">
    <source>
        <dbReference type="SAM" id="Phobius"/>
    </source>
</evidence>
<dbReference type="Proteomes" id="UP000735302">
    <property type="component" value="Unassembled WGS sequence"/>
</dbReference>
<feature type="transmembrane region" description="Helical" evidence="1">
    <location>
        <begin position="36"/>
        <end position="55"/>
    </location>
</feature>
<keyword evidence="1" id="KW-0472">Membrane</keyword>
<evidence type="ECO:0000313" key="2">
    <source>
        <dbReference type="EMBL" id="GFO18247.1"/>
    </source>
</evidence>
<keyword evidence="3" id="KW-1185">Reference proteome</keyword>
<comment type="caution">
    <text evidence="2">The sequence shown here is derived from an EMBL/GenBank/DDBJ whole genome shotgun (WGS) entry which is preliminary data.</text>
</comment>